<feature type="compositionally biased region" description="Polar residues" evidence="1">
    <location>
        <begin position="129"/>
        <end position="144"/>
    </location>
</feature>
<dbReference type="EMBL" id="GL883098">
    <property type="protein sequence ID" value="EGG09237.1"/>
    <property type="molecule type" value="Genomic_DNA"/>
</dbReference>
<protein>
    <submittedName>
        <fullName evidence="2">Uncharacterized protein</fullName>
    </submittedName>
</protein>
<dbReference type="AlphaFoldDB" id="F4REQ6"/>
<name>F4REQ6_MELLP</name>
<accession>F4REQ6</accession>
<evidence type="ECO:0000313" key="2">
    <source>
        <dbReference type="EMBL" id="EGG09237.1"/>
    </source>
</evidence>
<dbReference type="VEuPathDB" id="FungiDB:MELLADRAFT_104447"/>
<dbReference type="HOGENOM" id="CLU_451314_0_0_1"/>
<dbReference type="GeneID" id="18922266"/>
<proteinExistence type="predicted"/>
<sequence>MNTHKLAMEPNEAGSSYLMHLDLISKTIEAWLHYIPMTAGLAECLEAVTALADNEMESFKKLTSKSIHLERVSKQDDLKTNTAKHKSNILHTPSMSSFKSLATLDIYMTPLDKVDDALSVSGALRHLVNTQQDTSPTLNMPQTNKRARTPDKNMRINRSPRRSARLSCSAKKVTTQRLDPFASDGPSTSGCVKRQKTQISDSQEVHHPTHRLPTASPSPSQSARIVPPTPEIDLHLSKSVKKRTILVTEVSAIHKASLVLFNTLTKGSCTQFNPDELLSHPVTFSSTGEPRIHEKLFTTNKGTIWYQPQIFNFLTISTSLPPVGILIHERYLWETIKFFHKPSPHFLERSMHYVLAALVLIGTDANRILPATQIPHQAAMSSGTRNAVTCWHHFKELSSLQSNKIVDEKSATPGGCIEDLDRLIMLIYTMIETFASIWASTTLDEEISRLTNLIASAESPKSAEALTTLKDELTATRSQIVISPNNLPALASFLCCGVKGLMIFPKDKHTFGPLRAINFLLVTADLTKQGQTVEEPIWKRTQAYIVDFMKGVIQSSREWVPCEVNRYHLAKALFLDFSDFFLARDIRKIPIPTTRNYKVSDKECS</sequence>
<gene>
    <name evidence="2" type="ORF">MELLADRAFT_104447</name>
</gene>
<organism evidence="3">
    <name type="scientific">Melampsora larici-populina (strain 98AG31 / pathotype 3-4-7)</name>
    <name type="common">Poplar leaf rust fungus</name>
    <dbReference type="NCBI Taxonomy" id="747676"/>
    <lineage>
        <taxon>Eukaryota</taxon>
        <taxon>Fungi</taxon>
        <taxon>Dikarya</taxon>
        <taxon>Basidiomycota</taxon>
        <taxon>Pucciniomycotina</taxon>
        <taxon>Pucciniomycetes</taxon>
        <taxon>Pucciniales</taxon>
        <taxon>Melampsoraceae</taxon>
        <taxon>Melampsora</taxon>
    </lineage>
</organism>
<dbReference type="InParanoid" id="F4REQ6"/>
<dbReference type="Proteomes" id="UP000001072">
    <property type="component" value="Unassembled WGS sequence"/>
</dbReference>
<reference evidence="3" key="1">
    <citation type="journal article" date="2011" name="Proc. Natl. Acad. Sci. U.S.A.">
        <title>Obligate biotrophy features unraveled by the genomic analysis of rust fungi.</title>
        <authorList>
            <person name="Duplessis S."/>
            <person name="Cuomo C.A."/>
            <person name="Lin Y.-C."/>
            <person name="Aerts A."/>
            <person name="Tisserant E."/>
            <person name="Veneault-Fourrey C."/>
            <person name="Joly D.L."/>
            <person name="Hacquard S."/>
            <person name="Amselem J."/>
            <person name="Cantarel B.L."/>
            <person name="Chiu R."/>
            <person name="Coutinho P.M."/>
            <person name="Feau N."/>
            <person name="Field M."/>
            <person name="Frey P."/>
            <person name="Gelhaye E."/>
            <person name="Goldberg J."/>
            <person name="Grabherr M.G."/>
            <person name="Kodira C.D."/>
            <person name="Kohler A."/>
            <person name="Kuees U."/>
            <person name="Lindquist E.A."/>
            <person name="Lucas S.M."/>
            <person name="Mago R."/>
            <person name="Mauceli E."/>
            <person name="Morin E."/>
            <person name="Murat C."/>
            <person name="Pangilinan J.L."/>
            <person name="Park R."/>
            <person name="Pearson M."/>
            <person name="Quesneville H."/>
            <person name="Rouhier N."/>
            <person name="Sakthikumar S."/>
            <person name="Salamov A.A."/>
            <person name="Schmutz J."/>
            <person name="Selles B."/>
            <person name="Shapiro H."/>
            <person name="Tanguay P."/>
            <person name="Tuskan G.A."/>
            <person name="Henrissat B."/>
            <person name="Van de Peer Y."/>
            <person name="Rouze P."/>
            <person name="Ellis J.G."/>
            <person name="Dodds P.N."/>
            <person name="Schein J.E."/>
            <person name="Zhong S."/>
            <person name="Hamelin R.C."/>
            <person name="Grigoriev I.V."/>
            <person name="Szabo L.J."/>
            <person name="Martin F."/>
        </authorList>
    </citation>
    <scope>NUCLEOTIDE SEQUENCE [LARGE SCALE GENOMIC DNA]</scope>
    <source>
        <strain evidence="3">98AG31 / pathotype 3-4-7</strain>
    </source>
</reference>
<keyword evidence="3" id="KW-1185">Reference proteome</keyword>
<evidence type="ECO:0000313" key="3">
    <source>
        <dbReference type="Proteomes" id="UP000001072"/>
    </source>
</evidence>
<dbReference type="RefSeq" id="XP_007407597.1">
    <property type="nucleotide sequence ID" value="XM_007407535.1"/>
</dbReference>
<dbReference type="OrthoDB" id="10668291at2759"/>
<evidence type="ECO:0000256" key="1">
    <source>
        <dbReference type="SAM" id="MobiDB-lite"/>
    </source>
</evidence>
<feature type="region of interest" description="Disordered" evidence="1">
    <location>
        <begin position="129"/>
        <end position="227"/>
    </location>
</feature>
<dbReference type="KEGG" id="mlr:MELLADRAFT_104447"/>